<reference evidence="2" key="1">
    <citation type="submission" date="2022-05" db="EMBL/GenBank/DDBJ databases">
        <title>The Musa troglodytarum L. genome provides insights into the mechanism of non-climacteric behaviour and enrichment of carotenoids.</title>
        <authorList>
            <person name="Wang J."/>
        </authorList>
    </citation>
    <scope>NUCLEOTIDE SEQUENCE</scope>
    <source>
        <tissue evidence="2">Leaf</tissue>
    </source>
</reference>
<keyword evidence="3" id="KW-1185">Reference proteome</keyword>
<sequence>MASSISSLNSKAFSKSLLRLSHVETTVDRLRKSGVLRAQGLVGGNWIDAYDGMTVQVHNPATGDVITSVACIGRDEATDAISSAYTWSKLTASDRSKYDET</sequence>
<dbReference type="InterPro" id="IPR050740">
    <property type="entry name" value="Aldehyde_DH_Superfamily"/>
</dbReference>
<evidence type="ECO:0000256" key="1">
    <source>
        <dbReference type="ARBA" id="ARBA00023002"/>
    </source>
</evidence>
<dbReference type="Gene3D" id="3.40.605.10">
    <property type="entry name" value="Aldehyde Dehydrogenase, Chain A, domain 1"/>
    <property type="match status" value="1"/>
</dbReference>
<dbReference type="SUPFAM" id="SSF53720">
    <property type="entry name" value="ALDH-like"/>
    <property type="match status" value="1"/>
</dbReference>
<gene>
    <name evidence="2" type="ORF">MUK42_34531</name>
</gene>
<evidence type="ECO:0000313" key="3">
    <source>
        <dbReference type="Proteomes" id="UP001055439"/>
    </source>
</evidence>
<protein>
    <submittedName>
        <fullName evidence="2">Dehydrogenase</fullName>
    </submittedName>
</protein>
<organism evidence="2 3">
    <name type="scientific">Musa troglodytarum</name>
    <name type="common">fe'i banana</name>
    <dbReference type="NCBI Taxonomy" id="320322"/>
    <lineage>
        <taxon>Eukaryota</taxon>
        <taxon>Viridiplantae</taxon>
        <taxon>Streptophyta</taxon>
        <taxon>Embryophyta</taxon>
        <taxon>Tracheophyta</taxon>
        <taxon>Spermatophyta</taxon>
        <taxon>Magnoliopsida</taxon>
        <taxon>Liliopsida</taxon>
        <taxon>Zingiberales</taxon>
        <taxon>Musaceae</taxon>
        <taxon>Musa</taxon>
    </lineage>
</organism>
<dbReference type="GO" id="GO:0004777">
    <property type="term" value="F:succinate-semialdehyde dehydrogenase (NAD+) activity"/>
    <property type="evidence" value="ECO:0007669"/>
    <property type="project" value="TreeGrafter"/>
</dbReference>
<dbReference type="OrthoDB" id="310895at2759"/>
<keyword evidence="1" id="KW-0560">Oxidoreductase</keyword>
<dbReference type="InterPro" id="IPR016162">
    <property type="entry name" value="Ald_DH_N"/>
</dbReference>
<name>A0A9E7EDX6_9LILI</name>
<dbReference type="AlphaFoldDB" id="A0A9E7EDX6"/>
<dbReference type="PANTHER" id="PTHR43353">
    <property type="entry name" value="SUCCINATE-SEMIALDEHYDE DEHYDROGENASE, MITOCHONDRIAL"/>
    <property type="match status" value="1"/>
</dbReference>
<dbReference type="InterPro" id="IPR016161">
    <property type="entry name" value="Ald_DH/histidinol_DH"/>
</dbReference>
<proteinExistence type="predicted"/>
<accession>A0A9E7EDX6</accession>
<dbReference type="Proteomes" id="UP001055439">
    <property type="component" value="Chromosome 1"/>
</dbReference>
<dbReference type="GO" id="GO:0009450">
    <property type="term" value="P:gamma-aminobutyric acid catabolic process"/>
    <property type="evidence" value="ECO:0007669"/>
    <property type="project" value="TreeGrafter"/>
</dbReference>
<evidence type="ECO:0000313" key="2">
    <source>
        <dbReference type="EMBL" id="URD74607.1"/>
    </source>
</evidence>
<dbReference type="PANTHER" id="PTHR43353:SF5">
    <property type="entry name" value="SUCCINATE-SEMIALDEHYDE DEHYDROGENASE, MITOCHONDRIAL"/>
    <property type="match status" value="1"/>
</dbReference>
<dbReference type="EMBL" id="CP097502">
    <property type="protein sequence ID" value="URD74607.1"/>
    <property type="molecule type" value="Genomic_DNA"/>
</dbReference>